<keyword evidence="2" id="KW-1185">Reference proteome</keyword>
<accession>A0AAE1FKF1</accession>
<dbReference type="AlphaFoldDB" id="A0AAE1FKF1"/>
<gene>
    <name evidence="1" type="ORF">Pcinc_019305</name>
</gene>
<feature type="non-terminal residue" evidence="1">
    <location>
        <position position="1"/>
    </location>
</feature>
<evidence type="ECO:0000313" key="2">
    <source>
        <dbReference type="Proteomes" id="UP001286313"/>
    </source>
</evidence>
<proteinExistence type="predicted"/>
<comment type="caution">
    <text evidence="1">The sequence shown here is derived from an EMBL/GenBank/DDBJ whole genome shotgun (WGS) entry which is preliminary data.</text>
</comment>
<name>A0AAE1FKF1_PETCI</name>
<reference evidence="1" key="1">
    <citation type="submission" date="2023-10" db="EMBL/GenBank/DDBJ databases">
        <title>Genome assemblies of two species of porcelain crab, Petrolisthes cinctipes and Petrolisthes manimaculis (Anomura: Porcellanidae).</title>
        <authorList>
            <person name="Angst P."/>
        </authorList>
    </citation>
    <scope>NUCLEOTIDE SEQUENCE</scope>
    <source>
        <strain evidence="1">PB745_01</strain>
        <tissue evidence="1">Gill</tissue>
    </source>
</reference>
<dbReference type="EMBL" id="JAWQEG010001910">
    <property type="protein sequence ID" value="KAK3875835.1"/>
    <property type="molecule type" value="Genomic_DNA"/>
</dbReference>
<protein>
    <submittedName>
        <fullName evidence="1">Uncharacterized protein</fullName>
    </submittedName>
</protein>
<sequence>MDDKEIVVGLCGDTSNRWADKSLSAIMTAQWLWCHEQRSYAIRCDVSVIIGHYQHLLLLDMMESGPGSREDKTFTMPYTVHFDLTTVVWLRSHRQRSPHCMNY</sequence>
<evidence type="ECO:0000313" key="1">
    <source>
        <dbReference type="EMBL" id="KAK3875835.1"/>
    </source>
</evidence>
<dbReference type="Proteomes" id="UP001286313">
    <property type="component" value="Unassembled WGS sequence"/>
</dbReference>
<organism evidence="1 2">
    <name type="scientific">Petrolisthes cinctipes</name>
    <name type="common">Flat porcelain crab</name>
    <dbReference type="NCBI Taxonomy" id="88211"/>
    <lineage>
        <taxon>Eukaryota</taxon>
        <taxon>Metazoa</taxon>
        <taxon>Ecdysozoa</taxon>
        <taxon>Arthropoda</taxon>
        <taxon>Crustacea</taxon>
        <taxon>Multicrustacea</taxon>
        <taxon>Malacostraca</taxon>
        <taxon>Eumalacostraca</taxon>
        <taxon>Eucarida</taxon>
        <taxon>Decapoda</taxon>
        <taxon>Pleocyemata</taxon>
        <taxon>Anomura</taxon>
        <taxon>Galatheoidea</taxon>
        <taxon>Porcellanidae</taxon>
        <taxon>Petrolisthes</taxon>
    </lineage>
</organism>